<name>A0ABV8MVE3_9NEIS</name>
<protein>
    <submittedName>
        <fullName evidence="1">Zinc-dependent peptidase</fullName>
    </submittedName>
</protein>
<dbReference type="InterPro" id="IPR010384">
    <property type="entry name" value="MtfA_fam"/>
</dbReference>
<dbReference type="PANTHER" id="PTHR30164">
    <property type="entry name" value="MTFA PEPTIDASE"/>
    <property type="match status" value="1"/>
</dbReference>
<proteinExistence type="predicted"/>
<dbReference type="Gene3D" id="3.40.390.10">
    <property type="entry name" value="Collagenase (Catalytic Domain)"/>
    <property type="match status" value="1"/>
</dbReference>
<dbReference type="CDD" id="cd20169">
    <property type="entry name" value="Peptidase_M90_mtfA"/>
    <property type="match status" value="1"/>
</dbReference>
<comment type="caution">
    <text evidence="1">The sequence shown here is derived from an EMBL/GenBank/DDBJ whole genome shotgun (WGS) entry which is preliminary data.</text>
</comment>
<organism evidence="1 2">
    <name type="scientific">Chitinimonas lacunae</name>
    <dbReference type="NCBI Taxonomy" id="1963018"/>
    <lineage>
        <taxon>Bacteria</taxon>
        <taxon>Pseudomonadati</taxon>
        <taxon>Pseudomonadota</taxon>
        <taxon>Betaproteobacteria</taxon>
        <taxon>Neisseriales</taxon>
        <taxon>Chitinibacteraceae</taxon>
        <taxon>Chitinimonas</taxon>
    </lineage>
</organism>
<dbReference type="Pfam" id="PF06167">
    <property type="entry name" value="Peptidase_M90"/>
    <property type="match status" value="1"/>
</dbReference>
<dbReference type="SUPFAM" id="SSF55486">
    <property type="entry name" value="Metalloproteases ('zincins'), catalytic domain"/>
    <property type="match status" value="1"/>
</dbReference>
<reference evidence="2" key="1">
    <citation type="journal article" date="2019" name="Int. J. Syst. Evol. Microbiol.">
        <title>The Global Catalogue of Microorganisms (GCM) 10K type strain sequencing project: providing services to taxonomists for standard genome sequencing and annotation.</title>
        <authorList>
            <consortium name="The Broad Institute Genomics Platform"/>
            <consortium name="The Broad Institute Genome Sequencing Center for Infectious Disease"/>
            <person name="Wu L."/>
            <person name="Ma J."/>
        </authorList>
    </citation>
    <scope>NUCLEOTIDE SEQUENCE [LARGE SCALE GENOMIC DNA]</scope>
    <source>
        <strain evidence="2">LMG 29894</strain>
    </source>
</reference>
<dbReference type="InterPro" id="IPR024079">
    <property type="entry name" value="MetalloPept_cat_dom_sf"/>
</dbReference>
<dbReference type="Proteomes" id="UP001595791">
    <property type="component" value="Unassembled WGS sequence"/>
</dbReference>
<gene>
    <name evidence="1" type="ORF">ACFOW7_17225</name>
</gene>
<accession>A0ABV8MVE3</accession>
<dbReference type="InterPro" id="IPR042252">
    <property type="entry name" value="MtfA_N"/>
</dbReference>
<evidence type="ECO:0000313" key="2">
    <source>
        <dbReference type="Proteomes" id="UP001595791"/>
    </source>
</evidence>
<sequence>MFNLFRRRPDPLATVQWPRLLRRMPLLSGLDADEKAKLEACMRVFLNTKSIQGAGGLEVDETMRLGIAAQACLPIMELDPKAYDDWNEVIVYPAAFIRSGDWTDDFGIVTEEREEILLGEARGDGPMVLSWEDAAHAPRLDGHNVVIHESAHKLDMKNGRPNGMPPLHRGMSRADWSRAFSHAYRDFCRRLDRGEHSEIDPYAAENPAEFFAVLSEYFFELPHLLADSYPEVYHQLSLFYRQDPRRRLQMLGYQASGWS</sequence>
<keyword evidence="2" id="KW-1185">Reference proteome</keyword>
<dbReference type="Gene3D" id="1.10.472.150">
    <property type="entry name" value="Glucose-regulated metallo-peptidase M90, N-terminal domain"/>
    <property type="match status" value="1"/>
</dbReference>
<dbReference type="EMBL" id="JBHSBU010000001">
    <property type="protein sequence ID" value="MFC4161081.1"/>
    <property type="molecule type" value="Genomic_DNA"/>
</dbReference>
<dbReference type="RefSeq" id="WP_378166615.1">
    <property type="nucleotide sequence ID" value="NZ_JBHSBU010000001.1"/>
</dbReference>
<evidence type="ECO:0000313" key="1">
    <source>
        <dbReference type="EMBL" id="MFC4161081.1"/>
    </source>
</evidence>
<dbReference type="PANTHER" id="PTHR30164:SF2">
    <property type="entry name" value="PROTEIN MTFA"/>
    <property type="match status" value="1"/>
</dbReference>